<evidence type="ECO:0000313" key="3">
    <source>
        <dbReference type="EMBL" id="RCH97516.1"/>
    </source>
</evidence>
<dbReference type="PANTHER" id="PTHR39597:SF1">
    <property type="entry name" value="UBA DOMAIN-CONTAINING PROTEIN RUP1"/>
    <property type="match status" value="1"/>
</dbReference>
<dbReference type="InterPro" id="IPR028889">
    <property type="entry name" value="USP"/>
</dbReference>
<proteinExistence type="predicted"/>
<evidence type="ECO:0000313" key="4">
    <source>
        <dbReference type="Proteomes" id="UP000252139"/>
    </source>
</evidence>
<dbReference type="EMBL" id="PJQL01000271">
    <property type="protein sequence ID" value="RCH97516.1"/>
    <property type="molecule type" value="Genomic_DNA"/>
</dbReference>
<dbReference type="InterPro" id="IPR001394">
    <property type="entry name" value="Peptidase_C19_UCH"/>
</dbReference>
<dbReference type="SUPFAM" id="SSF54001">
    <property type="entry name" value="Cysteine proteinases"/>
    <property type="match status" value="1"/>
</dbReference>
<dbReference type="Pfam" id="PF00443">
    <property type="entry name" value="UCH"/>
    <property type="match status" value="1"/>
</dbReference>
<dbReference type="GO" id="GO:0005634">
    <property type="term" value="C:nucleus"/>
    <property type="evidence" value="ECO:0007669"/>
    <property type="project" value="TreeGrafter"/>
</dbReference>
<dbReference type="OrthoDB" id="443682at2759"/>
<accession>A0A367K5T1</accession>
<dbReference type="Proteomes" id="UP000252139">
    <property type="component" value="Unassembled WGS sequence"/>
</dbReference>
<name>A0A367K5T1_RHIAZ</name>
<dbReference type="PANTHER" id="PTHR39597">
    <property type="entry name" value="UBA DOMAIN-CONTAINING PROTEIN RUP1"/>
    <property type="match status" value="1"/>
</dbReference>
<dbReference type="PROSITE" id="PS50235">
    <property type="entry name" value="USP_3"/>
    <property type="match status" value="1"/>
</dbReference>
<dbReference type="STRING" id="86630.A0A367K5T1"/>
<dbReference type="Gene3D" id="3.90.70.10">
    <property type="entry name" value="Cysteine proteinases"/>
    <property type="match status" value="1"/>
</dbReference>
<evidence type="ECO:0000259" key="2">
    <source>
        <dbReference type="PROSITE" id="PS50235"/>
    </source>
</evidence>
<dbReference type="GO" id="GO:0004843">
    <property type="term" value="F:cysteine-type deubiquitinase activity"/>
    <property type="evidence" value="ECO:0007669"/>
    <property type="project" value="InterPro"/>
</dbReference>
<dbReference type="AlphaFoldDB" id="A0A367K5T1"/>
<comment type="caution">
    <text evidence="3">The sequence shown here is derived from an EMBL/GenBank/DDBJ whole genome shotgun (WGS) entry which is preliminary data.</text>
</comment>
<feature type="domain" description="USP" evidence="2">
    <location>
        <begin position="1"/>
        <end position="276"/>
    </location>
</feature>
<keyword evidence="4" id="KW-1185">Reference proteome</keyword>
<sequence>MVIGNLADCDQYVDPSTDKPSFKSPEKGSTSFYDCLDPLVYESYANEPREEDEPLYKFTSFLSTPPILFVVLENRSKSNYDYRIDTTIYLDRYMHHNKEWALEEFRKVHDYHADIRQSQKEIDKLEGSVHSISKRDLLHHAIDYFKEKKTIDQDVETVQYVLENIKQKMAEKAEQLESLLNEKKKQVYSIFNRDDMKKCPYHLRATFHHDGKSGHGHHWAYIWVEAKEKDIPDEGSWYKFCDALVTPATEQDILDDPFPPFAFAYVDASIPTFSNDQLSACTPSELKEFIKLDNTEFEHEIASHINSNNVSYPIEDDSWFTEKTEEYQIEQVAPDDLNSVGTAVGQSNTDEPSSIQTFTGQGFSKLKALTNQRIVEVSAYPCDDFRLLANFETFLARTQHHLNLEHLYLLYSNQNDDFNKDDVNVEASKTDEDLKFAWKQYELYLSIGQLVVKALHLFINRDYQAALQALLDTKRAEASWKTQFVLDMDAYNAYSGINTISFNPVIETYGKKCLEILNKAAYAKASNVSYRSRGLDDALQLARQALVIIEPEAITTDSTYGSLRELWLSFGEQEGVHLTEEQEHLLNTLVLTYLEGQSGQGVNEMSRRESPALSTNNNKDDNVPLWQQYKDARLQADSLLKSL</sequence>
<dbReference type="InterPro" id="IPR055335">
    <property type="entry name" value="Ucp6/RUP1"/>
</dbReference>
<evidence type="ECO:0000256" key="1">
    <source>
        <dbReference type="SAM" id="MobiDB-lite"/>
    </source>
</evidence>
<protein>
    <recommendedName>
        <fullName evidence="2">USP domain-containing protein</fullName>
    </recommendedName>
</protein>
<gene>
    <name evidence="3" type="ORF">CU097_014126</name>
</gene>
<organism evidence="3 4">
    <name type="scientific">Rhizopus azygosporus</name>
    <name type="common">Rhizopus microsporus var. azygosporus</name>
    <dbReference type="NCBI Taxonomy" id="86630"/>
    <lineage>
        <taxon>Eukaryota</taxon>
        <taxon>Fungi</taxon>
        <taxon>Fungi incertae sedis</taxon>
        <taxon>Mucoromycota</taxon>
        <taxon>Mucoromycotina</taxon>
        <taxon>Mucoromycetes</taxon>
        <taxon>Mucorales</taxon>
        <taxon>Mucorineae</taxon>
        <taxon>Rhizopodaceae</taxon>
        <taxon>Rhizopus</taxon>
    </lineage>
</organism>
<dbReference type="GO" id="GO:0016579">
    <property type="term" value="P:protein deubiquitination"/>
    <property type="evidence" value="ECO:0007669"/>
    <property type="project" value="InterPro"/>
</dbReference>
<dbReference type="GO" id="GO:0005829">
    <property type="term" value="C:cytosol"/>
    <property type="evidence" value="ECO:0007669"/>
    <property type="project" value="TreeGrafter"/>
</dbReference>
<reference evidence="3 4" key="1">
    <citation type="journal article" date="2018" name="G3 (Bethesda)">
        <title>Phylogenetic and Phylogenomic Definition of Rhizopus Species.</title>
        <authorList>
            <person name="Gryganskyi A.P."/>
            <person name="Golan J."/>
            <person name="Dolatabadi S."/>
            <person name="Mondo S."/>
            <person name="Robb S."/>
            <person name="Idnurm A."/>
            <person name="Muszewska A."/>
            <person name="Steczkiewicz K."/>
            <person name="Masonjones S."/>
            <person name="Liao H.L."/>
            <person name="Gajdeczka M.T."/>
            <person name="Anike F."/>
            <person name="Vuek A."/>
            <person name="Anishchenko I.M."/>
            <person name="Voigt K."/>
            <person name="de Hoog G.S."/>
            <person name="Smith M.E."/>
            <person name="Heitman J."/>
            <person name="Vilgalys R."/>
            <person name="Stajich J.E."/>
        </authorList>
    </citation>
    <scope>NUCLEOTIDE SEQUENCE [LARGE SCALE GENOMIC DNA]</scope>
    <source>
        <strain evidence="3 4">CBS 357.93</strain>
    </source>
</reference>
<dbReference type="InterPro" id="IPR038765">
    <property type="entry name" value="Papain-like_cys_pep_sf"/>
</dbReference>
<feature type="region of interest" description="Disordered" evidence="1">
    <location>
        <begin position="601"/>
        <end position="624"/>
    </location>
</feature>